<dbReference type="Proteomes" id="UP000745764">
    <property type="component" value="Unassembled WGS sequence"/>
</dbReference>
<dbReference type="OrthoDB" id="5272396at2759"/>
<evidence type="ECO:0000313" key="1">
    <source>
        <dbReference type="EMBL" id="CAD0113799.1"/>
    </source>
</evidence>
<evidence type="ECO:0008006" key="3">
    <source>
        <dbReference type="Google" id="ProtNLM"/>
    </source>
</evidence>
<proteinExistence type="predicted"/>
<protein>
    <recommendedName>
        <fullName evidence="3">F-box domain-containing protein</fullName>
    </recommendedName>
</protein>
<evidence type="ECO:0000313" key="2">
    <source>
        <dbReference type="Proteomes" id="UP000745764"/>
    </source>
</evidence>
<reference evidence="1" key="1">
    <citation type="submission" date="2020-06" db="EMBL/GenBank/DDBJ databases">
        <authorList>
            <person name="Onetto C."/>
        </authorList>
    </citation>
    <scope>NUCLEOTIDE SEQUENCE</scope>
</reference>
<organism evidence="1 2">
    <name type="scientific">Aureobasidium uvarum</name>
    <dbReference type="NCBI Taxonomy" id="2773716"/>
    <lineage>
        <taxon>Eukaryota</taxon>
        <taxon>Fungi</taxon>
        <taxon>Dikarya</taxon>
        <taxon>Ascomycota</taxon>
        <taxon>Pezizomycotina</taxon>
        <taxon>Dothideomycetes</taxon>
        <taxon>Dothideomycetidae</taxon>
        <taxon>Dothideales</taxon>
        <taxon>Saccotheciaceae</taxon>
        <taxon>Aureobasidium</taxon>
    </lineage>
</organism>
<gene>
    <name evidence="1" type="ORF">AWRI4620_LOCUS8054</name>
</gene>
<sequence>MVNKTAQHLSGEYVPAGVFPLLSLPVELQTMVFENVVAAPDEQIIMLENAKTPALARVNRYLRKSVLPIFLGVNTFRVFTEEAPLAEGSQAKEAKFRIQNSTMEWLSPLGYQTPLFKSLIVHFGVKNETELVLQYSRKAGSKTGSLTAKHERECRFCYNLGEGFPHLPRALLESMPINLNLRRYIEHAEERNTIVGREHEIALADLEADVFSKTTGLKKDALGISMANIMGIERAMNRGLMTFAMAVHSVNMKRLKDTPCVILFSGNNYVLRRDMGI</sequence>
<dbReference type="EMBL" id="CAINUL010000016">
    <property type="protein sequence ID" value="CAD0113799.1"/>
    <property type="molecule type" value="Genomic_DNA"/>
</dbReference>
<accession>A0A9N8KMY4</accession>
<keyword evidence="2" id="KW-1185">Reference proteome</keyword>
<name>A0A9N8KMY4_9PEZI</name>
<dbReference type="AlphaFoldDB" id="A0A9N8KMY4"/>
<comment type="caution">
    <text evidence="1">The sequence shown here is derived from an EMBL/GenBank/DDBJ whole genome shotgun (WGS) entry which is preliminary data.</text>
</comment>